<sequence>MKKKNILKLIFLLLIILIVCSIFKDSLSSIFNQIKDISFYGFISVLILSIMYSIIEGFNLSILAKQFNSKFKIINGILCYFYTSFYKTVTMGSGSYVFSIYYLQKNNICPSQGIDVSTLNYVLNKLSVLLFATICIFFNHEFIYEKYFNYITFISIVYVITILIVVSLIFLCISKKFHKLLINLLNKLIKRNKYKQQIKYIQSEISNIRNSSMIILRNKKVILFQISMNLIKYLILYYISYIALREMNVAINVHQAITITSLVTILAGVIPTPAGIASIEFVYVLLFSIVTNSVNVVSAMLIYRFSSFIFPFLIGGIYVILDKIISITKVT</sequence>
<feature type="transmembrane region" description="Helical" evidence="6">
    <location>
        <begin position="221"/>
        <end position="243"/>
    </location>
</feature>
<feature type="transmembrane region" description="Helical" evidence="6">
    <location>
        <begin position="249"/>
        <end position="269"/>
    </location>
</feature>
<dbReference type="GO" id="GO:0006629">
    <property type="term" value="P:lipid metabolic process"/>
    <property type="evidence" value="ECO:0007669"/>
    <property type="project" value="UniProtKB-KW"/>
</dbReference>
<keyword evidence="8" id="KW-1185">Reference proteome</keyword>
<organism evidence="7 8">
    <name type="scientific">Romboutsia lituseburensis DSM 797</name>
    <dbReference type="NCBI Taxonomy" id="1121325"/>
    <lineage>
        <taxon>Bacteria</taxon>
        <taxon>Bacillati</taxon>
        <taxon>Bacillota</taxon>
        <taxon>Clostridia</taxon>
        <taxon>Peptostreptococcales</taxon>
        <taxon>Peptostreptococcaceae</taxon>
        <taxon>Romboutsia</taxon>
    </lineage>
</organism>
<evidence type="ECO:0000256" key="3">
    <source>
        <dbReference type="ARBA" id="ARBA00022692"/>
    </source>
</evidence>
<dbReference type="NCBIfam" id="TIGR00374">
    <property type="entry name" value="flippase-like domain"/>
    <property type="match status" value="1"/>
</dbReference>
<evidence type="ECO:0000313" key="7">
    <source>
        <dbReference type="EMBL" id="SDL20445.1"/>
    </source>
</evidence>
<protein>
    <recommendedName>
        <fullName evidence="6">Phosphatidylglycerol lysyltransferase</fullName>
        <ecNumber evidence="6">2.3.2.3</ecNumber>
    </recommendedName>
    <alternativeName>
        <fullName evidence="6">Lysylphosphatidylglycerol synthase</fullName>
    </alternativeName>
</protein>
<evidence type="ECO:0000256" key="5">
    <source>
        <dbReference type="ARBA" id="ARBA00023136"/>
    </source>
</evidence>
<feature type="transmembrane region" description="Helical" evidence="6">
    <location>
        <begin position="40"/>
        <end position="64"/>
    </location>
</feature>
<dbReference type="RefSeq" id="WP_092721826.1">
    <property type="nucleotide sequence ID" value="NZ_FNGW01000001.1"/>
</dbReference>
<keyword evidence="6" id="KW-0808">Transferase</keyword>
<comment type="subcellular location">
    <subcellularLocation>
        <location evidence="1 6">Cell membrane</location>
        <topology evidence="1 6">Multi-pass membrane protein</topology>
    </subcellularLocation>
</comment>
<dbReference type="AlphaFoldDB" id="A0A1G9I5W7"/>
<dbReference type="GO" id="GO:0046677">
    <property type="term" value="P:response to antibiotic"/>
    <property type="evidence" value="ECO:0007669"/>
    <property type="project" value="UniProtKB-KW"/>
</dbReference>
<comment type="catalytic activity">
    <reaction evidence="6">
        <text>L-lysyl-tRNA(Lys) + a 1,2-diacyl-sn-glycero-3-phospho-(1'-sn-glycerol) = a 1,2-diacyl-sn-glycero-3-phospho-1'-(3'-O-L-lysyl)-sn-glycerol + tRNA(Lys)</text>
        <dbReference type="Rhea" id="RHEA:10668"/>
        <dbReference type="Rhea" id="RHEA-COMP:9696"/>
        <dbReference type="Rhea" id="RHEA-COMP:9697"/>
        <dbReference type="ChEBI" id="CHEBI:64716"/>
        <dbReference type="ChEBI" id="CHEBI:75792"/>
        <dbReference type="ChEBI" id="CHEBI:78442"/>
        <dbReference type="ChEBI" id="CHEBI:78529"/>
        <dbReference type="EC" id="2.3.2.3"/>
    </reaction>
</comment>
<dbReference type="Proteomes" id="UP000199068">
    <property type="component" value="Unassembled WGS sequence"/>
</dbReference>
<comment type="function">
    <text evidence="6">Catalyzes the transfer of a lysyl group from L-lysyl-tRNA(Lys) to membrane-bound phosphatidylglycerol (PG), which produces lysylphosphatidylglycerol (LPG), a major component of the bacterial membrane with a positive net charge. LPG synthesis contributes to bacterial virulence as it is involved in the resistance mechanism against cationic antimicrobial peptides (CAMP) produces by the host's immune system (defensins, cathelicidins) and by the competing microorganisms.</text>
</comment>
<keyword evidence="6" id="KW-0443">Lipid metabolism</keyword>
<feature type="transmembrane region" description="Helical" evidence="6">
    <location>
        <begin position="150"/>
        <end position="173"/>
    </location>
</feature>
<feature type="transmembrane region" description="Helical" evidence="6">
    <location>
        <begin position="308"/>
        <end position="325"/>
    </location>
</feature>
<dbReference type="PANTHER" id="PTHR37693:SF1">
    <property type="entry name" value="INTEGRAL MEMBRANE PROTEIN"/>
    <property type="match status" value="1"/>
</dbReference>
<evidence type="ECO:0000256" key="4">
    <source>
        <dbReference type="ARBA" id="ARBA00022989"/>
    </source>
</evidence>
<accession>A0A1G9I5W7</accession>
<reference evidence="7 8" key="1">
    <citation type="submission" date="2016-10" db="EMBL/GenBank/DDBJ databases">
        <authorList>
            <person name="de Groot N.N."/>
        </authorList>
    </citation>
    <scope>NUCLEOTIDE SEQUENCE [LARGE SCALE GENOMIC DNA]</scope>
    <source>
        <strain evidence="7 8">DSM 797</strain>
    </source>
</reference>
<evidence type="ECO:0000313" key="8">
    <source>
        <dbReference type="Proteomes" id="UP000199068"/>
    </source>
</evidence>
<dbReference type="GO" id="GO:0005886">
    <property type="term" value="C:plasma membrane"/>
    <property type="evidence" value="ECO:0007669"/>
    <property type="project" value="UniProtKB-SubCell"/>
</dbReference>
<feature type="transmembrane region" description="Helical" evidence="6">
    <location>
        <begin position="126"/>
        <end position="144"/>
    </location>
</feature>
<evidence type="ECO:0000256" key="1">
    <source>
        <dbReference type="ARBA" id="ARBA00004651"/>
    </source>
</evidence>
<evidence type="ECO:0000256" key="2">
    <source>
        <dbReference type="ARBA" id="ARBA00022475"/>
    </source>
</evidence>
<keyword evidence="6" id="KW-0046">Antibiotic resistance</keyword>
<gene>
    <name evidence="6" type="primary">mprF</name>
    <name evidence="7" type="ORF">SAMN04515677_101113</name>
</gene>
<keyword evidence="3 6" id="KW-0812">Transmembrane</keyword>
<comment type="similarity">
    <text evidence="6">Belongs to the LPG synthase family.</text>
</comment>
<keyword evidence="2" id="KW-1003">Cell membrane</keyword>
<dbReference type="GO" id="GO:0050071">
    <property type="term" value="F:phosphatidylglycerol lysyltransferase activity"/>
    <property type="evidence" value="ECO:0007669"/>
    <property type="project" value="UniProtKB-EC"/>
</dbReference>
<dbReference type="InterPro" id="IPR022791">
    <property type="entry name" value="L-PG_synthase/AglD"/>
</dbReference>
<name>A0A1G9I5W7_9FIRM</name>
<dbReference type="STRING" id="1121325.SAMN04515677_101113"/>
<proteinExistence type="inferred from homology"/>
<dbReference type="Pfam" id="PF03706">
    <property type="entry name" value="LPG_synthase_TM"/>
    <property type="match status" value="1"/>
</dbReference>
<dbReference type="EC" id="2.3.2.3" evidence="6"/>
<dbReference type="EMBL" id="FNGW01000001">
    <property type="protein sequence ID" value="SDL20445.1"/>
    <property type="molecule type" value="Genomic_DNA"/>
</dbReference>
<evidence type="ECO:0000256" key="6">
    <source>
        <dbReference type="RuleBase" id="RU363042"/>
    </source>
</evidence>
<keyword evidence="4 6" id="KW-1133">Transmembrane helix</keyword>
<dbReference type="PANTHER" id="PTHR37693">
    <property type="entry name" value="PHOSPHATIDYLGLYCEROL LYSYLTRANSFERASE"/>
    <property type="match status" value="1"/>
</dbReference>
<keyword evidence="5 6" id="KW-0472">Membrane</keyword>